<reference evidence="1 2" key="1">
    <citation type="submission" date="2020-01" db="EMBL/GenBank/DDBJ databases">
        <title>Sulfitobacter sediminilitoris sp. nov., isolated from a tidal flat.</title>
        <authorList>
            <person name="Park S."/>
            <person name="Yoon J.-H."/>
        </authorList>
    </citation>
    <scope>NUCLEOTIDE SEQUENCE [LARGE SCALE GENOMIC DNA]</scope>
    <source>
        <strain evidence="1 2">JBTF-M27</strain>
    </source>
</reference>
<organism evidence="1 2">
    <name type="scientific">Sulfitobacter sediminilitoris</name>
    <dbReference type="NCBI Taxonomy" id="2698830"/>
    <lineage>
        <taxon>Bacteria</taxon>
        <taxon>Pseudomonadati</taxon>
        <taxon>Pseudomonadota</taxon>
        <taxon>Alphaproteobacteria</taxon>
        <taxon>Rhodobacterales</taxon>
        <taxon>Roseobacteraceae</taxon>
        <taxon>Sulfitobacter</taxon>
    </lineage>
</organism>
<name>A0A6P0CCB8_9RHOB</name>
<protein>
    <submittedName>
        <fullName evidence="1">DUF3833 family protein</fullName>
    </submittedName>
</protein>
<dbReference type="Proteomes" id="UP000468591">
    <property type="component" value="Unassembled WGS sequence"/>
</dbReference>
<dbReference type="Pfam" id="PF12915">
    <property type="entry name" value="DUF3833"/>
    <property type="match status" value="1"/>
</dbReference>
<dbReference type="InterPro" id="IPR024409">
    <property type="entry name" value="DUF3833"/>
</dbReference>
<proteinExistence type="predicted"/>
<sequence length="187" mass="20675">METVILILLGVLITGGLVVLRRRYAEFYGQSIEDYADGFPTFDIQQHLNGKMVCEGVIFGPLGRVTSTFVADFDISWEDGRGVMDELFRYNDGSTQERQWIITMGKDGSFSTEAEDVPGGGKGAQAGPAVQMLYSIKLPESAGGYVLKTVDWMYLTPDGVIVNRSQFRKFGFRVAELVATIRPREAA</sequence>
<dbReference type="AlphaFoldDB" id="A0A6P0CCB8"/>
<keyword evidence="2" id="KW-1185">Reference proteome</keyword>
<dbReference type="EMBL" id="JAABNT010000005">
    <property type="protein sequence ID" value="NEK22765.1"/>
    <property type="molecule type" value="Genomic_DNA"/>
</dbReference>
<evidence type="ECO:0000313" key="2">
    <source>
        <dbReference type="Proteomes" id="UP000468591"/>
    </source>
</evidence>
<accession>A0A6P0CCB8</accession>
<dbReference type="RefSeq" id="WP_164353692.1">
    <property type="nucleotide sequence ID" value="NZ_JAABNT010000005.1"/>
</dbReference>
<comment type="caution">
    <text evidence="1">The sequence shown here is derived from an EMBL/GenBank/DDBJ whole genome shotgun (WGS) entry which is preliminary data.</text>
</comment>
<gene>
    <name evidence="1" type="ORF">GV827_10135</name>
</gene>
<evidence type="ECO:0000313" key="1">
    <source>
        <dbReference type="EMBL" id="NEK22765.1"/>
    </source>
</evidence>